<gene>
    <name evidence="4" type="primary">LOC115888572</name>
</gene>
<dbReference type="Proteomes" id="UP000504635">
    <property type="component" value="Unplaced"/>
</dbReference>
<dbReference type="InParanoid" id="A0A6J2YJI2"/>
<sequence>MSVNMAPIADDFLMDSNKNLVIFNASKQEQFKVNDNYKSFYRKLKFVAKVVINREEITSELLKNCNVLILPGSQMIFEENELMVMQNYIENGGRILVLLTEGKSDDPSNVNILLETFGIVPNQDCLIRTHYYKYFHPKECYIADGQINSTLNKNKEDIKLVYSFGCTLNVMKPSVICFKSGFATFPVDCPLGALYYDEKTGGKLVAIGSGHIFSDKYIDQENNDKFREMLWVFLNDNERVHFLPTDHDDIEVTDRNIVPETAELAEKPKLCLTDVVSNTSVIDYTKLFDHKVYSMNTNLVPETLKLYDDLGVKHVPLKIITPKFEAPYPTLQAAVFPPCFRELPPPCLELFDLDEAFSSVFSKLAQYTNKYITSELDVNDSDGKYLENFIVRCSKMIDGNSTDMAKDFLYNIGKDIADFKSIDHIK</sequence>
<evidence type="ECO:0000313" key="4">
    <source>
        <dbReference type="RefSeq" id="XP_030764193.1"/>
    </source>
</evidence>
<keyword evidence="3" id="KW-1185">Reference proteome</keyword>
<dbReference type="GO" id="GO:0005929">
    <property type="term" value="C:cilium"/>
    <property type="evidence" value="ECO:0007669"/>
    <property type="project" value="TreeGrafter"/>
</dbReference>
<name>A0A6J2YJI2_SITOR</name>
<evidence type="ECO:0000259" key="1">
    <source>
        <dbReference type="Pfam" id="PF23352"/>
    </source>
</evidence>
<accession>A0A6J2YJI2</accession>
<dbReference type="GeneID" id="115888572"/>
<dbReference type="PANTHER" id="PTHR12969:SF7">
    <property type="entry name" value="INTRAFLAGELLAR TRANSPORT PROTEIN 52 HOMOLOG"/>
    <property type="match status" value="1"/>
</dbReference>
<dbReference type="GO" id="GO:0005814">
    <property type="term" value="C:centriole"/>
    <property type="evidence" value="ECO:0007669"/>
    <property type="project" value="TreeGrafter"/>
</dbReference>
<dbReference type="Pfam" id="PF23355">
    <property type="entry name" value="IFT52_GIFT"/>
    <property type="match status" value="1"/>
</dbReference>
<dbReference type="InterPro" id="IPR055460">
    <property type="entry name" value="IFT52_central"/>
</dbReference>
<dbReference type="FunCoup" id="A0A6J2YJI2">
    <property type="interactions" value="709"/>
</dbReference>
<feature type="domain" description="IFT52 GIFT" evidence="2">
    <location>
        <begin position="21"/>
        <end position="238"/>
    </location>
</feature>
<dbReference type="CDD" id="cd23683">
    <property type="entry name" value="IFT52_CTD"/>
    <property type="match status" value="1"/>
</dbReference>
<dbReference type="KEGG" id="soy:115888572"/>
<dbReference type="Gene3D" id="6.10.250.2800">
    <property type="match status" value="1"/>
</dbReference>
<dbReference type="OrthoDB" id="10259368at2759"/>
<dbReference type="InterPro" id="IPR055458">
    <property type="entry name" value="IFT52_GIFT"/>
</dbReference>
<organism evidence="3 4">
    <name type="scientific">Sitophilus oryzae</name>
    <name type="common">Rice weevil</name>
    <name type="synonym">Curculio oryzae</name>
    <dbReference type="NCBI Taxonomy" id="7048"/>
    <lineage>
        <taxon>Eukaryota</taxon>
        <taxon>Metazoa</taxon>
        <taxon>Ecdysozoa</taxon>
        <taxon>Arthropoda</taxon>
        <taxon>Hexapoda</taxon>
        <taxon>Insecta</taxon>
        <taxon>Pterygota</taxon>
        <taxon>Neoptera</taxon>
        <taxon>Endopterygota</taxon>
        <taxon>Coleoptera</taxon>
        <taxon>Polyphaga</taxon>
        <taxon>Cucujiformia</taxon>
        <taxon>Curculionidae</taxon>
        <taxon>Dryophthorinae</taxon>
        <taxon>Sitophilus</taxon>
    </lineage>
</organism>
<dbReference type="Pfam" id="PF23352">
    <property type="entry name" value="IFT52_central"/>
    <property type="match status" value="1"/>
</dbReference>
<feature type="domain" description="IFT52 central" evidence="1">
    <location>
        <begin position="264"/>
        <end position="346"/>
    </location>
</feature>
<dbReference type="PANTHER" id="PTHR12969">
    <property type="entry name" value="NGD5/OSM-6/IFT52"/>
    <property type="match status" value="1"/>
</dbReference>
<dbReference type="GO" id="GO:0060271">
    <property type="term" value="P:cilium assembly"/>
    <property type="evidence" value="ECO:0007669"/>
    <property type="project" value="TreeGrafter"/>
</dbReference>
<dbReference type="CTD" id="51098"/>
<evidence type="ECO:0000259" key="2">
    <source>
        <dbReference type="Pfam" id="PF23355"/>
    </source>
</evidence>
<proteinExistence type="predicted"/>
<dbReference type="GO" id="GO:0042073">
    <property type="term" value="P:intraciliary transport"/>
    <property type="evidence" value="ECO:0007669"/>
    <property type="project" value="TreeGrafter"/>
</dbReference>
<protein>
    <submittedName>
        <fullName evidence="4">Intraflagellar transport protein 52 homolog</fullName>
    </submittedName>
</protein>
<dbReference type="GO" id="GO:0030992">
    <property type="term" value="C:intraciliary transport particle B"/>
    <property type="evidence" value="ECO:0007669"/>
    <property type="project" value="TreeGrafter"/>
</dbReference>
<evidence type="ECO:0000313" key="3">
    <source>
        <dbReference type="Proteomes" id="UP000504635"/>
    </source>
</evidence>
<dbReference type="AlphaFoldDB" id="A0A6J2YJI2"/>
<dbReference type="InterPro" id="IPR039975">
    <property type="entry name" value="IFT52"/>
</dbReference>
<dbReference type="RefSeq" id="XP_030764193.1">
    <property type="nucleotide sequence ID" value="XM_030908333.1"/>
</dbReference>
<reference evidence="4" key="1">
    <citation type="submission" date="2025-08" db="UniProtKB">
        <authorList>
            <consortium name="RefSeq"/>
        </authorList>
    </citation>
    <scope>IDENTIFICATION</scope>
    <source>
        <tissue evidence="4">Gonads</tissue>
    </source>
</reference>